<dbReference type="PANTHER" id="PTHR40047">
    <property type="entry name" value="UPF0703 PROTEIN YCGQ"/>
    <property type="match status" value="1"/>
</dbReference>
<feature type="region of interest" description="Disordered" evidence="1">
    <location>
        <begin position="71"/>
        <end position="101"/>
    </location>
</feature>
<accession>A0A1H0T4J5</accession>
<dbReference type="PANTHER" id="PTHR40047:SF1">
    <property type="entry name" value="UPF0703 PROTEIN YCGQ"/>
    <property type="match status" value="1"/>
</dbReference>
<dbReference type="EMBL" id="LT629710">
    <property type="protein sequence ID" value="SDP48488.1"/>
    <property type="molecule type" value="Genomic_DNA"/>
</dbReference>
<feature type="transmembrane region" description="Helical" evidence="2">
    <location>
        <begin position="105"/>
        <end position="124"/>
    </location>
</feature>
<dbReference type="InterPro" id="IPR048447">
    <property type="entry name" value="DUF1980_C"/>
</dbReference>
<evidence type="ECO:0000313" key="5">
    <source>
        <dbReference type="EMBL" id="SDP48488.1"/>
    </source>
</evidence>
<evidence type="ECO:0000256" key="1">
    <source>
        <dbReference type="SAM" id="MobiDB-lite"/>
    </source>
</evidence>
<keyword evidence="2" id="KW-0812">Transmembrane</keyword>
<dbReference type="OrthoDB" id="359029at2"/>
<dbReference type="InterPro" id="IPR048493">
    <property type="entry name" value="DUF1980_N"/>
</dbReference>
<organism evidence="5 6">
    <name type="scientific">Nakamurella panacisegetis</name>
    <dbReference type="NCBI Taxonomy" id="1090615"/>
    <lineage>
        <taxon>Bacteria</taxon>
        <taxon>Bacillati</taxon>
        <taxon>Actinomycetota</taxon>
        <taxon>Actinomycetes</taxon>
        <taxon>Nakamurellales</taxon>
        <taxon>Nakamurellaceae</taxon>
        <taxon>Nakamurella</taxon>
    </lineage>
</organism>
<dbReference type="Proteomes" id="UP000198741">
    <property type="component" value="Chromosome I"/>
</dbReference>
<dbReference type="NCBIfam" id="TIGR03943">
    <property type="entry name" value="TIGR03943 family putative permease subunit"/>
    <property type="match status" value="1"/>
</dbReference>
<evidence type="ECO:0000256" key="2">
    <source>
        <dbReference type="SAM" id="Phobius"/>
    </source>
</evidence>
<name>A0A1H0T4J5_9ACTN</name>
<dbReference type="RefSeq" id="WP_157695618.1">
    <property type="nucleotide sequence ID" value="NZ_LT629710.1"/>
</dbReference>
<evidence type="ECO:0000313" key="6">
    <source>
        <dbReference type="Proteomes" id="UP000198741"/>
    </source>
</evidence>
<dbReference type="Pfam" id="PF09323">
    <property type="entry name" value="DUF1980"/>
    <property type="match status" value="1"/>
</dbReference>
<sequence>MNKTTQSVLIVLLGGLLISITVSGRYTSYVKPGFGPLLVIAGVILILVGVLSIVTGIRGDRKADLQMEADAARGTDTAPSVPAPPVDHSHEEADGHGHSHDRSKAPWLILAPILVLLLLAPPALGADAVNRNAGSQALQGLTGVASATGAGADVAAGGSSGGYAPNDGSGHGIGTKAFAKQRPTMKFAALPAGQDPALTLKEFIMRALYDGDNSVSDNNITVVGFIAGAGDGYTSGYSLARMTISCCAADASPMRVHIDAPAKYAVNTWVSAVISAQVGTADSGNDYVPTVDVVSMTPISQPSDPYEH</sequence>
<dbReference type="Pfam" id="PF21537">
    <property type="entry name" value="DUF1980_C"/>
    <property type="match status" value="1"/>
</dbReference>
<gene>
    <name evidence="5" type="ORF">SAMN04515671_4444</name>
</gene>
<feature type="transmembrane region" description="Helical" evidence="2">
    <location>
        <begin position="33"/>
        <end position="57"/>
    </location>
</feature>
<keyword evidence="6" id="KW-1185">Reference proteome</keyword>
<keyword evidence="2" id="KW-0472">Membrane</keyword>
<feature type="compositionally biased region" description="Basic and acidic residues" evidence="1">
    <location>
        <begin position="87"/>
        <end position="101"/>
    </location>
</feature>
<proteinExistence type="predicted"/>
<reference evidence="5 6" key="1">
    <citation type="submission" date="2016-10" db="EMBL/GenBank/DDBJ databases">
        <authorList>
            <person name="de Groot N.N."/>
        </authorList>
    </citation>
    <scope>NUCLEOTIDE SEQUENCE [LARGE SCALE GENOMIC DNA]</scope>
    <source>
        <strain evidence="6">P4-7,KCTC 19426,CECT 7604</strain>
    </source>
</reference>
<evidence type="ECO:0000259" key="4">
    <source>
        <dbReference type="Pfam" id="PF21537"/>
    </source>
</evidence>
<dbReference type="AlphaFoldDB" id="A0A1H0T4J5"/>
<feature type="domain" description="DUF1980" evidence="4">
    <location>
        <begin position="204"/>
        <end position="306"/>
    </location>
</feature>
<evidence type="ECO:0000259" key="3">
    <source>
        <dbReference type="Pfam" id="PF09323"/>
    </source>
</evidence>
<keyword evidence="2" id="KW-1133">Transmembrane helix</keyword>
<dbReference type="InterPro" id="IPR015402">
    <property type="entry name" value="DUF1980"/>
</dbReference>
<dbReference type="STRING" id="1090615.SAMN04515671_4444"/>
<protein>
    <submittedName>
        <fullName evidence="5">TIGR03943 family protein</fullName>
    </submittedName>
</protein>
<dbReference type="InterPro" id="IPR052955">
    <property type="entry name" value="UPF0703_membrane_permease"/>
</dbReference>
<feature type="domain" description="DUF1980" evidence="3">
    <location>
        <begin position="9"/>
        <end position="131"/>
    </location>
</feature>